<dbReference type="SUPFAM" id="SSF54277">
    <property type="entry name" value="CAD &amp; PB1 domains"/>
    <property type="match status" value="1"/>
</dbReference>
<evidence type="ECO:0000256" key="4">
    <source>
        <dbReference type="ARBA" id="ARBA00022490"/>
    </source>
</evidence>
<evidence type="ECO:0000256" key="2">
    <source>
        <dbReference type="ARBA" id="ARBA00004514"/>
    </source>
</evidence>
<evidence type="ECO:0000313" key="17">
    <source>
        <dbReference type="EMBL" id="KAG2464547.1"/>
    </source>
</evidence>
<evidence type="ECO:0000256" key="7">
    <source>
        <dbReference type="ARBA" id="ARBA00023121"/>
    </source>
</evidence>
<dbReference type="GO" id="GO:0042554">
    <property type="term" value="P:superoxide anion generation"/>
    <property type="evidence" value="ECO:0007669"/>
    <property type="project" value="TreeGrafter"/>
</dbReference>
<evidence type="ECO:0000259" key="14">
    <source>
        <dbReference type="PROSITE" id="PS50002"/>
    </source>
</evidence>
<dbReference type="Pfam" id="PF00787">
    <property type="entry name" value="PX"/>
    <property type="match status" value="1"/>
</dbReference>
<dbReference type="Pfam" id="PF14604">
    <property type="entry name" value="SH3_9"/>
    <property type="match status" value="1"/>
</dbReference>
<reference evidence="17 18" key="1">
    <citation type="journal article" date="2021" name="Cell">
        <title>Tracing the genetic footprints of vertebrate landing in non-teleost ray-finned fishes.</title>
        <authorList>
            <person name="Bi X."/>
            <person name="Wang K."/>
            <person name="Yang L."/>
            <person name="Pan H."/>
            <person name="Jiang H."/>
            <person name="Wei Q."/>
            <person name="Fang M."/>
            <person name="Yu H."/>
            <person name="Zhu C."/>
            <person name="Cai Y."/>
            <person name="He Y."/>
            <person name="Gan X."/>
            <person name="Zeng H."/>
            <person name="Yu D."/>
            <person name="Zhu Y."/>
            <person name="Jiang H."/>
            <person name="Qiu Q."/>
            <person name="Yang H."/>
            <person name="Zhang Y.E."/>
            <person name="Wang W."/>
            <person name="Zhu M."/>
            <person name="He S."/>
            <person name="Zhang G."/>
        </authorList>
    </citation>
    <scope>NUCLEOTIDE SEQUENCE [LARGE SCALE GENOMIC DNA]</scope>
    <source>
        <strain evidence="17">Bchr_013</strain>
    </source>
</reference>
<dbReference type="Pfam" id="PF00564">
    <property type="entry name" value="PB1"/>
    <property type="match status" value="1"/>
</dbReference>
<comment type="subcellular location">
    <subcellularLocation>
        <location evidence="2">Cytoplasm</location>
        <location evidence="2">Cytosol</location>
    </subcellularLocation>
    <subcellularLocation>
        <location evidence="1">Endosome membrane</location>
        <topology evidence="1">Peripheral membrane protein</topology>
        <orientation evidence="1">Cytoplasmic side</orientation>
    </subcellularLocation>
</comment>
<dbReference type="EMBL" id="JAATIS010003638">
    <property type="protein sequence ID" value="KAG2464547.1"/>
    <property type="molecule type" value="Genomic_DNA"/>
</dbReference>
<keyword evidence="18" id="KW-1185">Reference proteome</keyword>
<keyword evidence="4" id="KW-0963">Cytoplasm</keyword>
<feature type="domain" description="SH3" evidence="14">
    <location>
        <begin position="167"/>
        <end position="226"/>
    </location>
</feature>
<keyword evidence="7" id="KW-0446">Lipid-binding</keyword>
<evidence type="ECO:0000256" key="1">
    <source>
        <dbReference type="ARBA" id="ARBA00004125"/>
    </source>
</evidence>
<keyword evidence="5" id="KW-0597">Phosphoprotein</keyword>
<dbReference type="PROSITE" id="PS50195">
    <property type="entry name" value="PX"/>
    <property type="match status" value="1"/>
</dbReference>
<evidence type="ECO:0000256" key="11">
    <source>
        <dbReference type="ARBA" id="ARBA00080920"/>
    </source>
</evidence>
<sequence>MSLPRQLRDESDFDQLPNDVPVSAAIADIEEKKGFTRYYEFVIEVKNKGGSKYFIYRRYRQFFALHQKLEEKFSMAIQLGSSTCSLPSLPGKIYMGNKQEIAEMRIPELNIYIKKLLSLPTWILLDDLIRIFFYQTEVDSKQVPRGLRRLRPPTRKVKTTKLKPDLLSSPRAEALFDFSGDGKLELSFRAGDVIFLLRRVNSDWLEGSLRNITGIFPQSFVKIIKPLPDDSSDEDDARKTTSCLRCFLHEALKTEIRDVCVEEELSARPSYRDLVKRMRGVFGIEDIVLNYRDPEGDMIRILDDEDITLMFLEAETRTGKRPENQFPWEIHVTQIGDLEIYHHKA</sequence>
<evidence type="ECO:0000256" key="12">
    <source>
        <dbReference type="ARBA" id="ARBA00082090"/>
    </source>
</evidence>
<evidence type="ECO:0000256" key="10">
    <source>
        <dbReference type="ARBA" id="ARBA00071385"/>
    </source>
</evidence>
<dbReference type="AlphaFoldDB" id="A0A8X8BS63"/>
<feature type="non-terminal residue" evidence="17">
    <location>
        <position position="345"/>
    </location>
</feature>
<protein>
    <recommendedName>
        <fullName evidence="10">Neutrophil cytosol factor 4</fullName>
    </recommendedName>
    <alternativeName>
        <fullName evidence="11">Neutrophil NADPH oxidase factor 4</fullName>
    </alternativeName>
    <alternativeName>
        <fullName evidence="12">p40-phox</fullName>
    </alternativeName>
</protein>
<dbReference type="PROSITE" id="PS51745">
    <property type="entry name" value="PB1"/>
    <property type="match status" value="1"/>
</dbReference>
<dbReference type="Gene3D" id="3.30.1520.10">
    <property type="entry name" value="Phox-like domain"/>
    <property type="match status" value="1"/>
</dbReference>
<dbReference type="GO" id="GO:0010008">
    <property type="term" value="C:endosome membrane"/>
    <property type="evidence" value="ECO:0007669"/>
    <property type="project" value="UniProtKB-SubCell"/>
</dbReference>
<dbReference type="SUPFAM" id="SSF50044">
    <property type="entry name" value="SH3-domain"/>
    <property type="match status" value="1"/>
</dbReference>
<keyword evidence="3 13" id="KW-0728">SH3 domain</keyword>
<dbReference type="SMART" id="SM00326">
    <property type="entry name" value="SH3"/>
    <property type="match status" value="1"/>
</dbReference>
<comment type="caution">
    <text evidence="17">The sequence shown here is derived from an EMBL/GenBank/DDBJ whole genome shotgun (WGS) entry which is preliminary data.</text>
</comment>
<dbReference type="InterPro" id="IPR001683">
    <property type="entry name" value="PX_dom"/>
</dbReference>
<evidence type="ECO:0000313" key="18">
    <source>
        <dbReference type="Proteomes" id="UP000886611"/>
    </source>
</evidence>
<dbReference type="FunFam" id="3.10.20.90:FF:000189">
    <property type="entry name" value="Neutrophil cytosol factor 4"/>
    <property type="match status" value="1"/>
</dbReference>
<feature type="domain" description="PX" evidence="15">
    <location>
        <begin position="19"/>
        <end position="140"/>
    </location>
</feature>
<dbReference type="GO" id="GO:0035091">
    <property type="term" value="F:phosphatidylinositol binding"/>
    <property type="evidence" value="ECO:0007669"/>
    <property type="project" value="InterPro"/>
</dbReference>
<dbReference type="PANTHER" id="PTHR15706:SF20">
    <property type="entry name" value="NEUTROPHIL CYTOSOL FACTOR 4"/>
    <property type="match status" value="1"/>
</dbReference>
<name>A0A8X8BS63_POLSE</name>
<proteinExistence type="predicted"/>
<dbReference type="RefSeq" id="XP_039621266.1">
    <property type="nucleotide sequence ID" value="XM_039765332.1"/>
</dbReference>
<dbReference type="GO" id="GO:0016176">
    <property type="term" value="F:superoxide-generating NADPH oxidase activator activity"/>
    <property type="evidence" value="ECO:0007669"/>
    <property type="project" value="InterPro"/>
</dbReference>
<accession>A0A8X8BS63</accession>
<dbReference type="CDD" id="cd06882">
    <property type="entry name" value="PX_p40phox"/>
    <property type="match status" value="1"/>
</dbReference>
<dbReference type="PRINTS" id="PR00497">
    <property type="entry name" value="P40PHOX"/>
</dbReference>
<keyword evidence="6" id="KW-0967">Endosome</keyword>
<evidence type="ECO:0000256" key="6">
    <source>
        <dbReference type="ARBA" id="ARBA00022753"/>
    </source>
</evidence>
<gene>
    <name evidence="17" type="primary">Ncf4</name>
    <name evidence="17" type="ORF">GTO96_0002438</name>
</gene>
<dbReference type="InterPro" id="IPR000919">
    <property type="entry name" value="p40phox"/>
</dbReference>
<evidence type="ECO:0000256" key="9">
    <source>
        <dbReference type="ARBA" id="ARBA00057303"/>
    </source>
</evidence>
<dbReference type="InterPro" id="IPR053793">
    <property type="entry name" value="PB1-like"/>
</dbReference>
<dbReference type="PANTHER" id="PTHR15706">
    <property type="entry name" value="SH3 MULTIPLE DOMAIN"/>
    <property type="match status" value="1"/>
</dbReference>
<comment type="function">
    <text evidence="9">Subunit of the phagocyte NADPH oxidase complex that mediates the transfer of electrons from cytosolic NADPH to O2 to produce the superoxide anion (O2(-)). In the activated complex, electrons are first transferred from NADPH to flavin adenine dinucleotide (FAD) and subsequently transferred via two heme molecules to molecular oxygen, producing superoxide through an outer-sphere reaction. Activation of the NADPH oxidase complex is initiated by the assembly of cytosolic subunits of the NADPH oxidase complex with the core NADPH oxidase complex to form a complex at the plasma membrane or phagosomal membrane. This activation process is initiated by phosphorylation dependent binding of the cytosolic NCF1/p47-phox subunit to the C-terminus of CYBA/p22-phox.</text>
</comment>
<dbReference type="GO" id="GO:0006909">
    <property type="term" value="P:phagocytosis"/>
    <property type="evidence" value="ECO:0007669"/>
    <property type="project" value="InterPro"/>
</dbReference>
<evidence type="ECO:0000259" key="16">
    <source>
        <dbReference type="PROSITE" id="PS51745"/>
    </source>
</evidence>
<dbReference type="InterPro" id="IPR000270">
    <property type="entry name" value="PB1_dom"/>
</dbReference>
<dbReference type="FunFam" id="2.30.30.40:FF:000149">
    <property type="entry name" value="neutrophil cytosol factor 4"/>
    <property type="match status" value="1"/>
</dbReference>
<dbReference type="FunFam" id="3.30.1520.10:FF:000024">
    <property type="entry name" value="Neutrophil cytosol factor 4"/>
    <property type="match status" value="1"/>
</dbReference>
<keyword evidence="8" id="KW-0472">Membrane</keyword>
<dbReference type="SMART" id="SM00312">
    <property type="entry name" value="PX"/>
    <property type="match status" value="1"/>
</dbReference>
<evidence type="ECO:0000256" key="13">
    <source>
        <dbReference type="PROSITE-ProRule" id="PRU00192"/>
    </source>
</evidence>
<evidence type="ECO:0000256" key="8">
    <source>
        <dbReference type="ARBA" id="ARBA00023136"/>
    </source>
</evidence>
<dbReference type="GeneID" id="120536826"/>
<feature type="non-terminal residue" evidence="17">
    <location>
        <position position="1"/>
    </location>
</feature>
<dbReference type="OrthoDB" id="10255964at2759"/>
<organism evidence="17 18">
    <name type="scientific">Polypterus senegalus</name>
    <name type="common">Senegal bichir</name>
    <dbReference type="NCBI Taxonomy" id="55291"/>
    <lineage>
        <taxon>Eukaryota</taxon>
        <taxon>Metazoa</taxon>
        <taxon>Chordata</taxon>
        <taxon>Craniata</taxon>
        <taxon>Vertebrata</taxon>
        <taxon>Euteleostomi</taxon>
        <taxon>Actinopterygii</taxon>
        <taxon>Polypteriformes</taxon>
        <taxon>Polypteridae</taxon>
        <taxon>Polypterus</taxon>
    </lineage>
</organism>
<dbReference type="InterPro" id="IPR036028">
    <property type="entry name" value="SH3-like_dom_sf"/>
</dbReference>
<dbReference type="Gene3D" id="3.10.20.90">
    <property type="entry name" value="Phosphatidylinositol 3-kinase Catalytic Subunit, Chain A, domain 1"/>
    <property type="match status" value="1"/>
</dbReference>
<evidence type="ECO:0000259" key="15">
    <source>
        <dbReference type="PROSITE" id="PS50195"/>
    </source>
</evidence>
<feature type="domain" description="PB1" evidence="16">
    <location>
        <begin position="241"/>
        <end position="335"/>
    </location>
</feature>
<dbReference type="InterPro" id="IPR036871">
    <property type="entry name" value="PX_dom_sf"/>
</dbReference>
<dbReference type="InterPro" id="IPR034912">
    <property type="entry name" value="PX_p40phox"/>
</dbReference>
<dbReference type="InterPro" id="IPR001452">
    <property type="entry name" value="SH3_domain"/>
</dbReference>
<dbReference type="GO" id="GO:0043020">
    <property type="term" value="C:NADPH oxidase complex"/>
    <property type="evidence" value="ECO:0007669"/>
    <property type="project" value="InterPro"/>
</dbReference>
<dbReference type="PROSITE" id="PS50002">
    <property type="entry name" value="SH3"/>
    <property type="match status" value="1"/>
</dbReference>
<dbReference type="GO" id="GO:0005829">
    <property type="term" value="C:cytosol"/>
    <property type="evidence" value="ECO:0007669"/>
    <property type="project" value="UniProtKB-SubCell"/>
</dbReference>
<dbReference type="InterPro" id="IPR051228">
    <property type="entry name" value="NADPH_Oxidase/PX-Domain"/>
</dbReference>
<dbReference type="Gene3D" id="2.30.30.40">
    <property type="entry name" value="SH3 Domains"/>
    <property type="match status" value="1"/>
</dbReference>
<dbReference type="Proteomes" id="UP000886611">
    <property type="component" value="Unassembled WGS sequence"/>
</dbReference>
<evidence type="ECO:0000256" key="3">
    <source>
        <dbReference type="ARBA" id="ARBA00022443"/>
    </source>
</evidence>
<dbReference type="GO" id="GO:0045730">
    <property type="term" value="P:respiratory burst"/>
    <property type="evidence" value="ECO:0007669"/>
    <property type="project" value="InterPro"/>
</dbReference>
<evidence type="ECO:0000256" key="5">
    <source>
        <dbReference type="ARBA" id="ARBA00022553"/>
    </source>
</evidence>
<dbReference type="SUPFAM" id="SSF64268">
    <property type="entry name" value="PX domain"/>
    <property type="match status" value="1"/>
</dbReference>